<dbReference type="GO" id="GO:0005254">
    <property type="term" value="F:chloride channel activity"/>
    <property type="evidence" value="ECO:0007669"/>
    <property type="project" value="TreeGrafter"/>
</dbReference>
<dbReference type="PANTHER" id="PTHR12308:SF73">
    <property type="entry name" value="ANOCTAMIN"/>
    <property type="match status" value="1"/>
</dbReference>
<feature type="transmembrane region" description="Helical" evidence="5">
    <location>
        <begin position="263"/>
        <end position="283"/>
    </location>
</feature>
<dbReference type="AlphaFoldDB" id="S8C704"/>
<accession>S8C704</accession>
<keyword evidence="2 5" id="KW-0812">Transmembrane</keyword>
<keyword evidence="8" id="KW-1185">Reference proteome</keyword>
<dbReference type="Pfam" id="PF04547">
    <property type="entry name" value="Anoctamin"/>
    <property type="match status" value="1"/>
</dbReference>
<feature type="transmembrane region" description="Helical" evidence="5">
    <location>
        <begin position="334"/>
        <end position="355"/>
    </location>
</feature>
<feature type="transmembrane region" description="Helical" evidence="5">
    <location>
        <begin position="171"/>
        <end position="196"/>
    </location>
</feature>
<dbReference type="InterPro" id="IPR049452">
    <property type="entry name" value="Anoctamin_TM"/>
</dbReference>
<name>S8C704_9LAMI</name>
<proteinExistence type="predicted"/>
<comment type="subcellular location">
    <subcellularLocation>
        <location evidence="1">Membrane</location>
        <topology evidence="1">Multi-pass membrane protein</topology>
    </subcellularLocation>
</comment>
<feature type="transmembrane region" description="Helical" evidence="5">
    <location>
        <begin position="144"/>
        <end position="165"/>
    </location>
</feature>
<reference evidence="7 8" key="1">
    <citation type="journal article" date="2013" name="BMC Genomics">
        <title>The miniature genome of a carnivorous plant Genlisea aurea contains a low number of genes and short non-coding sequences.</title>
        <authorList>
            <person name="Leushkin E.V."/>
            <person name="Sutormin R.A."/>
            <person name="Nabieva E.R."/>
            <person name="Penin A.A."/>
            <person name="Kondrashov A.S."/>
            <person name="Logacheva M.D."/>
        </authorList>
    </citation>
    <scope>NUCLEOTIDE SEQUENCE [LARGE SCALE GENOMIC DNA]</scope>
</reference>
<sequence>LQLAAPVMILGKAAAELKFRKKTQIGKIFPFEWDEAKAFARLPDGTLFSWSERYCCYNHIIYGTVNEEKSVKLLKSHCGELEWKPGESLVSLLETAGVIREVFPLHDEKKRKQLLRSWAMDWYGFTAQPIDDIWLYYGTKIATYFAFLGMYTKWMFFPAALGLVVQFVNFGLLQLLVLPFFFICLISWSVLFFQFWKRKNSALSARYFWLQGYHSAGPHVQSENDSLFPAALMAAAQSADRMKDKTFQRQEWLKWLMRLRNDVIVIMSIICLQLPFELAYAHLYEVLQSDLLKFFLTAVYLLTIQYFTRMGGKISVNLIKYEDNENVEHEANSLVYKVFGLYFMQSYIGIFYHALLHRNIKTLRQVLIQRLIISEVIENLLENSIPCISYSYKKYRAVRKDKAEKHDQKTSMRKTHTIPRVEKDYLKPAYSPSIGQGIEDGLFD</sequence>
<protein>
    <recommendedName>
        <fullName evidence="6">Anoctamin transmembrane domain-containing protein</fullName>
    </recommendedName>
</protein>
<evidence type="ECO:0000256" key="2">
    <source>
        <dbReference type="ARBA" id="ARBA00022692"/>
    </source>
</evidence>
<feature type="domain" description="Anoctamin transmembrane" evidence="6">
    <location>
        <begin position="135"/>
        <end position="431"/>
    </location>
</feature>
<dbReference type="Proteomes" id="UP000015453">
    <property type="component" value="Unassembled WGS sequence"/>
</dbReference>
<evidence type="ECO:0000313" key="8">
    <source>
        <dbReference type="Proteomes" id="UP000015453"/>
    </source>
</evidence>
<dbReference type="PANTHER" id="PTHR12308">
    <property type="entry name" value="ANOCTAMIN"/>
    <property type="match status" value="1"/>
</dbReference>
<dbReference type="EMBL" id="AUSU01006053">
    <property type="protein sequence ID" value="EPS62569.1"/>
    <property type="molecule type" value="Genomic_DNA"/>
</dbReference>
<comment type="caution">
    <text evidence="7">The sequence shown here is derived from an EMBL/GenBank/DDBJ whole genome shotgun (WGS) entry which is preliminary data.</text>
</comment>
<evidence type="ECO:0000256" key="5">
    <source>
        <dbReference type="SAM" id="Phobius"/>
    </source>
</evidence>
<evidence type="ECO:0000313" key="7">
    <source>
        <dbReference type="EMBL" id="EPS62569.1"/>
    </source>
</evidence>
<feature type="non-terminal residue" evidence="7">
    <location>
        <position position="444"/>
    </location>
</feature>
<evidence type="ECO:0000256" key="4">
    <source>
        <dbReference type="ARBA" id="ARBA00023136"/>
    </source>
</evidence>
<organism evidence="7 8">
    <name type="scientific">Genlisea aurea</name>
    <dbReference type="NCBI Taxonomy" id="192259"/>
    <lineage>
        <taxon>Eukaryota</taxon>
        <taxon>Viridiplantae</taxon>
        <taxon>Streptophyta</taxon>
        <taxon>Embryophyta</taxon>
        <taxon>Tracheophyta</taxon>
        <taxon>Spermatophyta</taxon>
        <taxon>Magnoliopsida</taxon>
        <taxon>eudicotyledons</taxon>
        <taxon>Gunneridae</taxon>
        <taxon>Pentapetalae</taxon>
        <taxon>asterids</taxon>
        <taxon>lamiids</taxon>
        <taxon>Lamiales</taxon>
        <taxon>Lentibulariaceae</taxon>
        <taxon>Genlisea</taxon>
    </lineage>
</organism>
<keyword evidence="4 5" id="KW-0472">Membrane</keyword>
<evidence type="ECO:0000259" key="6">
    <source>
        <dbReference type="Pfam" id="PF04547"/>
    </source>
</evidence>
<evidence type="ECO:0000256" key="3">
    <source>
        <dbReference type="ARBA" id="ARBA00022989"/>
    </source>
</evidence>
<keyword evidence="3 5" id="KW-1133">Transmembrane helix</keyword>
<dbReference type="GO" id="GO:0016020">
    <property type="term" value="C:membrane"/>
    <property type="evidence" value="ECO:0007669"/>
    <property type="project" value="UniProtKB-SubCell"/>
</dbReference>
<feature type="non-terminal residue" evidence="7">
    <location>
        <position position="1"/>
    </location>
</feature>
<evidence type="ECO:0000256" key="1">
    <source>
        <dbReference type="ARBA" id="ARBA00004141"/>
    </source>
</evidence>
<gene>
    <name evidence="7" type="ORF">M569_12221</name>
</gene>
<dbReference type="InterPro" id="IPR007632">
    <property type="entry name" value="Anoctamin"/>
</dbReference>
<dbReference type="OrthoDB" id="296386at2759"/>